<evidence type="ECO:0000313" key="8">
    <source>
        <dbReference type="EMBL" id="ABA87372.2"/>
    </source>
</evidence>
<dbReference type="Gene3D" id="1.10.10.10">
    <property type="entry name" value="Winged helix-like DNA-binding domain superfamily/Winged helix DNA-binding domain"/>
    <property type="match status" value="1"/>
</dbReference>
<evidence type="ECO:0000256" key="1">
    <source>
        <dbReference type="ARBA" id="ARBA00022491"/>
    </source>
</evidence>
<comment type="function">
    <text evidence="5">Negative regulator of class I heat shock genes (grpE-dnaK-dnaJ and groELS operons). Prevents heat-shock induction of these operons.</text>
</comment>
<dbReference type="OrthoDB" id="9783139at2"/>
<dbReference type="InterPro" id="IPR002571">
    <property type="entry name" value="HrcA"/>
</dbReference>
<dbReference type="Pfam" id="PF03444">
    <property type="entry name" value="WHD_HrcA"/>
    <property type="match status" value="1"/>
</dbReference>
<keyword evidence="4 5" id="KW-0804">Transcription</keyword>
<evidence type="ECO:0000259" key="6">
    <source>
        <dbReference type="Pfam" id="PF01628"/>
    </source>
</evidence>
<dbReference type="HAMAP" id="MF_00081">
    <property type="entry name" value="HrcA"/>
    <property type="match status" value="1"/>
</dbReference>
<evidence type="ECO:0000259" key="7">
    <source>
        <dbReference type="Pfam" id="PF03444"/>
    </source>
</evidence>
<dbReference type="PANTHER" id="PTHR34824">
    <property type="entry name" value="HEAT-INDUCIBLE TRANSCRIPTION REPRESSOR HRCA"/>
    <property type="match status" value="1"/>
</dbReference>
<gene>
    <name evidence="5 8" type="primary">hrcA</name>
    <name evidence="8" type="ordered locus">Pcar_0109</name>
</gene>
<name>Q3A8C0_SYNC1</name>
<dbReference type="InterPro" id="IPR005104">
    <property type="entry name" value="WHTH_HrcA_DNA-bd"/>
</dbReference>
<sequence length="346" mass="38976">MNEELSERCRQILEAIIEDYILSGEPVGSRALTRRHNIALSPATVRNVMADLEEMGYLESPHTSAGRVPTEKGYRFYLDSLLRIKQLSPRKRQSIRDHYSHRGLRMEELLREAGRILSDTSSYTGVVMVPHLTSTICRRIDFVRLSARRILVVFVSQTGIVEHKIIESDVPLSETELQEATNYLNQNFSGLAIQEIKQHIVAHMAEEKAIYDTLLRRTLQLSSLALEDDLGGQIFIEGASNILDQPEFNDLNRMKRLMRTFDQKNLLVDLLHKSQLTEGVQIYIGSPDHYSDIEGCSLVTASFSSRWGATGTLGIIGPTRMPYSTVIPLVDFTAGLVASILDSEDE</sequence>
<dbReference type="Pfam" id="PF01628">
    <property type="entry name" value="HrcA"/>
    <property type="match status" value="1"/>
</dbReference>
<accession>Q3A8C0</accession>
<comment type="similarity">
    <text evidence="5">Belongs to the HrcA family.</text>
</comment>
<dbReference type="SUPFAM" id="SSF55781">
    <property type="entry name" value="GAF domain-like"/>
    <property type="match status" value="1"/>
</dbReference>
<dbReference type="InterPro" id="IPR036390">
    <property type="entry name" value="WH_DNA-bd_sf"/>
</dbReference>
<dbReference type="GO" id="GO:0003677">
    <property type="term" value="F:DNA binding"/>
    <property type="evidence" value="ECO:0007669"/>
    <property type="project" value="InterPro"/>
</dbReference>
<evidence type="ECO:0000313" key="9">
    <source>
        <dbReference type="Proteomes" id="UP000002534"/>
    </source>
</evidence>
<dbReference type="InterPro" id="IPR029016">
    <property type="entry name" value="GAF-like_dom_sf"/>
</dbReference>
<evidence type="ECO:0000256" key="3">
    <source>
        <dbReference type="ARBA" id="ARBA00023016"/>
    </source>
</evidence>
<dbReference type="EMBL" id="CP000142">
    <property type="protein sequence ID" value="ABA87372.2"/>
    <property type="molecule type" value="Genomic_DNA"/>
</dbReference>
<dbReference type="AlphaFoldDB" id="Q3A8C0"/>
<dbReference type="SUPFAM" id="SSF46785">
    <property type="entry name" value="Winged helix' DNA-binding domain"/>
    <property type="match status" value="1"/>
</dbReference>
<keyword evidence="1 5" id="KW-0678">Repressor</keyword>
<dbReference type="HOGENOM" id="CLU_050019_1_0_7"/>
<dbReference type="STRING" id="338963.Pcar_0109"/>
<dbReference type="Proteomes" id="UP000002534">
    <property type="component" value="Chromosome"/>
</dbReference>
<dbReference type="Gene3D" id="3.30.390.60">
    <property type="entry name" value="Heat-inducible transcription repressor hrca homolog, domain 3"/>
    <property type="match status" value="1"/>
</dbReference>
<reference evidence="9" key="1">
    <citation type="submission" date="2005-10" db="EMBL/GenBank/DDBJ databases">
        <title>Complete sequence of Pelobacter carbinolicus DSM 2380.</title>
        <authorList>
            <person name="Copeland A."/>
            <person name="Lucas S."/>
            <person name="Lapidus A."/>
            <person name="Barry K."/>
            <person name="Detter J.C."/>
            <person name="Glavina T."/>
            <person name="Hammon N."/>
            <person name="Israni S."/>
            <person name="Pitluck S."/>
            <person name="Chertkov O."/>
            <person name="Schmutz J."/>
            <person name="Larimer F."/>
            <person name="Land M."/>
            <person name="Kyrpides N."/>
            <person name="Ivanova N."/>
            <person name="Richardson P."/>
        </authorList>
    </citation>
    <scope>NUCLEOTIDE SEQUENCE [LARGE SCALE GENOMIC DNA]</scope>
    <source>
        <strain evidence="9">DSM 2380 / NBRC 103641 / GraBd1</strain>
    </source>
</reference>
<evidence type="ECO:0000256" key="4">
    <source>
        <dbReference type="ARBA" id="ARBA00023163"/>
    </source>
</evidence>
<dbReference type="InterPro" id="IPR023120">
    <property type="entry name" value="WHTH_transcript_rep_HrcA_IDD"/>
</dbReference>
<dbReference type="InterPro" id="IPR021153">
    <property type="entry name" value="HrcA_C"/>
</dbReference>
<dbReference type="eggNOG" id="COG1420">
    <property type="taxonomic scope" value="Bacteria"/>
</dbReference>
<dbReference type="GO" id="GO:0045892">
    <property type="term" value="P:negative regulation of DNA-templated transcription"/>
    <property type="evidence" value="ECO:0007669"/>
    <property type="project" value="UniProtKB-UniRule"/>
</dbReference>
<dbReference type="PANTHER" id="PTHR34824:SF1">
    <property type="entry name" value="HEAT-INDUCIBLE TRANSCRIPTION REPRESSOR HRCA"/>
    <property type="match status" value="1"/>
</dbReference>
<evidence type="ECO:0000256" key="5">
    <source>
        <dbReference type="HAMAP-Rule" id="MF_00081"/>
    </source>
</evidence>
<reference evidence="8 9" key="2">
    <citation type="journal article" date="2012" name="BMC Genomics">
        <title>The genome of Pelobacter carbinolicus reveals surprising metabolic capabilities and physiological features.</title>
        <authorList>
            <person name="Aklujkar M."/>
            <person name="Haveman S.A."/>
            <person name="Didonato R.Jr."/>
            <person name="Chertkov O."/>
            <person name="Han C.S."/>
            <person name="Land M.L."/>
            <person name="Brown P."/>
            <person name="Lovley D.R."/>
        </authorList>
    </citation>
    <scope>NUCLEOTIDE SEQUENCE [LARGE SCALE GENOMIC DNA]</scope>
    <source>
        <strain evidence="9">DSM 2380 / NBRC 103641 / GraBd1</strain>
    </source>
</reference>
<dbReference type="NCBIfam" id="TIGR00331">
    <property type="entry name" value="hrcA"/>
    <property type="match status" value="1"/>
</dbReference>
<organism evidence="8 9">
    <name type="scientific">Syntrophotalea carbinolica (strain DSM 2380 / NBRC 103641 / GraBd1)</name>
    <name type="common">Pelobacter carbinolicus</name>
    <dbReference type="NCBI Taxonomy" id="338963"/>
    <lineage>
        <taxon>Bacteria</taxon>
        <taxon>Pseudomonadati</taxon>
        <taxon>Thermodesulfobacteriota</taxon>
        <taxon>Desulfuromonadia</taxon>
        <taxon>Desulfuromonadales</taxon>
        <taxon>Syntrophotaleaceae</taxon>
        <taxon>Syntrophotalea</taxon>
    </lineage>
</organism>
<evidence type="ECO:0000256" key="2">
    <source>
        <dbReference type="ARBA" id="ARBA00023015"/>
    </source>
</evidence>
<keyword evidence="3 5" id="KW-0346">Stress response</keyword>
<keyword evidence="2 5" id="KW-0805">Transcription regulation</keyword>
<dbReference type="InterPro" id="IPR036388">
    <property type="entry name" value="WH-like_DNA-bd_sf"/>
</dbReference>
<protein>
    <recommendedName>
        <fullName evidence="5">Heat-inducible transcription repressor HrcA</fullName>
    </recommendedName>
</protein>
<dbReference type="PIRSF" id="PIRSF005485">
    <property type="entry name" value="HrcA"/>
    <property type="match status" value="1"/>
</dbReference>
<feature type="domain" description="Heat-inducible transcription repressor HrcA C-terminal" evidence="6">
    <location>
        <begin position="107"/>
        <end position="327"/>
    </location>
</feature>
<feature type="domain" description="Winged helix-turn-helix transcription repressor HrcA DNA-binding" evidence="7">
    <location>
        <begin position="4"/>
        <end position="75"/>
    </location>
</feature>
<proteinExistence type="inferred from homology"/>
<keyword evidence="9" id="KW-1185">Reference proteome</keyword>
<dbReference type="KEGG" id="pca:Pcar_0109"/>
<dbReference type="Gene3D" id="3.30.450.40">
    <property type="match status" value="1"/>
</dbReference>
<dbReference type="RefSeq" id="WP_011339761.1">
    <property type="nucleotide sequence ID" value="NC_007498.2"/>
</dbReference>